<organism evidence="11 12">
    <name type="scientific">Rhizopogon vinicolor AM-OR11-026</name>
    <dbReference type="NCBI Taxonomy" id="1314800"/>
    <lineage>
        <taxon>Eukaryota</taxon>
        <taxon>Fungi</taxon>
        <taxon>Dikarya</taxon>
        <taxon>Basidiomycota</taxon>
        <taxon>Agaricomycotina</taxon>
        <taxon>Agaricomycetes</taxon>
        <taxon>Agaricomycetidae</taxon>
        <taxon>Boletales</taxon>
        <taxon>Suillineae</taxon>
        <taxon>Rhizopogonaceae</taxon>
        <taxon>Rhizopogon</taxon>
    </lineage>
</organism>
<sequence length="650" mass="72037">MQNQTNCYGQLLPDQVDRISSLFDAHLDLLADVRELYRDRAALEREYAVKLQQLARKASEKKNKHASLLAVGDNPTKTFKESMNQNTLNYAYSEILSSMSSAAQDHINLALALASQVTEPLKVIERRNSEHKRNQIQLYQKILAGRDKVYAERIKSKQKYDADCAEVEVYRQKQSGHLHDRHAERSAREYDQQRLDMFNSKNAYIISIAIANSVKTKFYTKDLPSLEDFLQELQTRLVMDFVTVATVAQNIQLSHQDILKDRLATVSVALSEVRPDKDQALFVDSNVRPFSLPEDWVFEPCSSHYDTGDICVDSAPKVILQNKLARSRAKLKELDPVLENKRSEAEKYRDLVTDNATDNAPGDVGDAINTYLDIAHEVTSLSTSACVLKSEIDTIAVVLGGDEGGSNPHNFKSSAFSIPTICGYCKVSIWGLSKQGKTCKSCGLSVHSKCELKVPAECSNVRGVYEASENLQSPSSTLSRSESRSSTNSGEAPTLSAHALPHASLRVKESNRLARVIFDFAASSSFELNVMDGTLVHVLEEDDGSGWVKVVDPDGNEGLVPATYLDDASGGPIETSEPFQQTFQQASGMYVRALYDYRARGPDELTINEGDLVELSSGANGGQNYADGWWEGFSRDGKKGIFPSNYVELT</sequence>
<dbReference type="InterPro" id="IPR001452">
    <property type="entry name" value="SH3_domain"/>
</dbReference>
<evidence type="ECO:0000256" key="5">
    <source>
        <dbReference type="PROSITE-ProRule" id="PRU01077"/>
    </source>
</evidence>
<dbReference type="InterPro" id="IPR036028">
    <property type="entry name" value="SH3-like_dom_sf"/>
</dbReference>
<feature type="domain" description="SH3" evidence="8">
    <location>
        <begin position="509"/>
        <end position="570"/>
    </location>
</feature>
<dbReference type="PRINTS" id="PR00008">
    <property type="entry name" value="DAGPEDOMAIN"/>
</dbReference>
<dbReference type="InterPro" id="IPR031160">
    <property type="entry name" value="F_BAR_dom"/>
</dbReference>
<dbReference type="InParanoid" id="A0A1B7NA52"/>
<evidence type="ECO:0000256" key="3">
    <source>
        <dbReference type="ARBA" id="ARBA00022833"/>
    </source>
</evidence>
<dbReference type="InterPro" id="IPR020454">
    <property type="entry name" value="DAG/PE-bd"/>
</dbReference>
<dbReference type="Gene3D" id="2.30.30.40">
    <property type="entry name" value="SH3 Domains"/>
    <property type="match status" value="2"/>
</dbReference>
<feature type="coiled-coil region" evidence="6">
    <location>
        <begin position="26"/>
        <end position="53"/>
    </location>
</feature>
<dbReference type="STRING" id="1314800.A0A1B7NA52"/>
<evidence type="ECO:0000259" key="8">
    <source>
        <dbReference type="PROSITE" id="PS50002"/>
    </source>
</evidence>
<dbReference type="Pfam" id="PF14604">
    <property type="entry name" value="SH3_9"/>
    <property type="match status" value="1"/>
</dbReference>
<dbReference type="Pfam" id="PF00018">
    <property type="entry name" value="SH3_1"/>
    <property type="match status" value="1"/>
</dbReference>
<evidence type="ECO:0000256" key="7">
    <source>
        <dbReference type="SAM" id="MobiDB-lite"/>
    </source>
</evidence>
<name>A0A1B7NA52_9AGAM</name>
<dbReference type="InterPro" id="IPR046349">
    <property type="entry name" value="C1-like_sf"/>
</dbReference>
<evidence type="ECO:0000259" key="9">
    <source>
        <dbReference type="PROSITE" id="PS50081"/>
    </source>
</evidence>
<protein>
    <recommendedName>
        <fullName evidence="13">FCH-domain-containing protein</fullName>
    </recommendedName>
</protein>
<dbReference type="InterPro" id="IPR035459">
    <property type="entry name" value="Bzz1_SH3_1"/>
</dbReference>
<dbReference type="PANTHER" id="PTHR15735">
    <property type="entry name" value="FCH AND DOUBLE SH3 DOMAINS PROTEIN"/>
    <property type="match status" value="1"/>
</dbReference>
<dbReference type="GO" id="GO:0046872">
    <property type="term" value="F:metal ion binding"/>
    <property type="evidence" value="ECO:0007669"/>
    <property type="project" value="UniProtKB-KW"/>
</dbReference>
<dbReference type="GO" id="GO:0030833">
    <property type="term" value="P:regulation of actin filament polymerization"/>
    <property type="evidence" value="ECO:0007669"/>
    <property type="project" value="TreeGrafter"/>
</dbReference>
<evidence type="ECO:0000256" key="2">
    <source>
        <dbReference type="ARBA" id="ARBA00022723"/>
    </source>
</evidence>
<dbReference type="CDD" id="cd00174">
    <property type="entry name" value="SH3"/>
    <property type="match status" value="1"/>
</dbReference>
<evidence type="ECO:0000256" key="1">
    <source>
        <dbReference type="ARBA" id="ARBA00022443"/>
    </source>
</evidence>
<keyword evidence="12" id="KW-1185">Reference proteome</keyword>
<feature type="region of interest" description="Disordered" evidence="7">
    <location>
        <begin position="469"/>
        <end position="496"/>
    </location>
</feature>
<dbReference type="CDD" id="cd11912">
    <property type="entry name" value="SH3_Bzz1_1"/>
    <property type="match status" value="1"/>
</dbReference>
<dbReference type="GO" id="GO:0030036">
    <property type="term" value="P:actin cytoskeleton organization"/>
    <property type="evidence" value="ECO:0007669"/>
    <property type="project" value="UniProtKB-ARBA"/>
</dbReference>
<dbReference type="SUPFAM" id="SSF57889">
    <property type="entry name" value="Cysteine-rich domain"/>
    <property type="match status" value="1"/>
</dbReference>
<dbReference type="InterPro" id="IPR002219">
    <property type="entry name" value="PKC_DAG/PE"/>
</dbReference>
<dbReference type="PROSITE" id="PS50002">
    <property type="entry name" value="SH3"/>
    <property type="match status" value="2"/>
</dbReference>
<dbReference type="EMBL" id="KV448172">
    <property type="protein sequence ID" value="OAX41743.1"/>
    <property type="molecule type" value="Genomic_DNA"/>
</dbReference>
<gene>
    <name evidence="11" type="ORF">K503DRAFT_863615</name>
</gene>
<keyword evidence="1 4" id="KW-0728">SH3 domain</keyword>
<evidence type="ECO:0000313" key="12">
    <source>
        <dbReference type="Proteomes" id="UP000092154"/>
    </source>
</evidence>
<dbReference type="Gene3D" id="3.30.60.20">
    <property type="match status" value="1"/>
</dbReference>
<dbReference type="AlphaFoldDB" id="A0A1B7NA52"/>
<feature type="domain" description="SH3" evidence="8">
    <location>
        <begin position="586"/>
        <end position="650"/>
    </location>
</feature>
<dbReference type="SUPFAM" id="SSF50044">
    <property type="entry name" value="SH3-domain"/>
    <property type="match status" value="2"/>
</dbReference>
<keyword evidence="5 6" id="KW-0175">Coiled coil</keyword>
<feature type="domain" description="Phorbol-ester/DAG-type" evidence="9">
    <location>
        <begin position="408"/>
        <end position="458"/>
    </location>
</feature>
<dbReference type="Pfam" id="PF00130">
    <property type="entry name" value="C1_1"/>
    <property type="match status" value="1"/>
</dbReference>
<keyword evidence="3" id="KW-0862">Zinc</keyword>
<dbReference type="InterPro" id="IPR001060">
    <property type="entry name" value="FCH_dom"/>
</dbReference>
<dbReference type="PRINTS" id="PR00452">
    <property type="entry name" value="SH3DOMAIN"/>
</dbReference>
<evidence type="ECO:0000256" key="6">
    <source>
        <dbReference type="SAM" id="Coils"/>
    </source>
</evidence>
<dbReference type="SMART" id="SM00326">
    <property type="entry name" value="SH3"/>
    <property type="match status" value="2"/>
</dbReference>
<dbReference type="SUPFAM" id="SSF103657">
    <property type="entry name" value="BAR/IMD domain-like"/>
    <property type="match status" value="1"/>
</dbReference>
<feature type="compositionally biased region" description="Low complexity" evidence="7">
    <location>
        <begin position="470"/>
        <end position="489"/>
    </location>
</feature>
<dbReference type="PANTHER" id="PTHR15735:SF21">
    <property type="entry name" value="PROTEIN NERVOUS WRECK"/>
    <property type="match status" value="1"/>
</dbReference>
<dbReference type="GO" id="GO:0030864">
    <property type="term" value="C:cortical actin cytoskeleton"/>
    <property type="evidence" value="ECO:0007669"/>
    <property type="project" value="UniProtKB-ARBA"/>
</dbReference>
<dbReference type="SMART" id="SM00109">
    <property type="entry name" value="C1"/>
    <property type="match status" value="1"/>
</dbReference>
<dbReference type="Gene3D" id="1.20.1270.60">
    <property type="entry name" value="Arfaptin homology (AH) domain/BAR domain"/>
    <property type="match status" value="1"/>
</dbReference>
<accession>A0A1B7NA52</accession>
<reference evidence="11 12" key="1">
    <citation type="submission" date="2016-06" db="EMBL/GenBank/DDBJ databases">
        <title>Comparative genomics of the ectomycorrhizal sister species Rhizopogon vinicolor and Rhizopogon vesiculosus (Basidiomycota: Boletales) reveals a divergence of the mating type B locus.</title>
        <authorList>
            <consortium name="DOE Joint Genome Institute"/>
            <person name="Mujic A.B."/>
            <person name="Kuo A."/>
            <person name="Tritt A."/>
            <person name="Lipzen A."/>
            <person name="Chen C."/>
            <person name="Johnson J."/>
            <person name="Sharma A."/>
            <person name="Barry K."/>
            <person name="Grigoriev I.V."/>
            <person name="Spatafora J.W."/>
        </authorList>
    </citation>
    <scope>NUCLEOTIDE SEQUENCE [LARGE SCALE GENOMIC DNA]</scope>
    <source>
        <strain evidence="11 12">AM-OR11-026</strain>
    </source>
</reference>
<dbReference type="OrthoDB" id="8783038at2759"/>
<keyword evidence="2" id="KW-0479">Metal-binding</keyword>
<dbReference type="Proteomes" id="UP000092154">
    <property type="component" value="Unassembled WGS sequence"/>
</dbReference>
<dbReference type="CDD" id="cd20824">
    <property type="entry name" value="C1_SpBZZ1-like"/>
    <property type="match status" value="1"/>
</dbReference>
<evidence type="ECO:0000259" key="10">
    <source>
        <dbReference type="PROSITE" id="PS51741"/>
    </source>
</evidence>
<dbReference type="InterPro" id="IPR027267">
    <property type="entry name" value="AH/BAR_dom_sf"/>
</dbReference>
<dbReference type="FunCoup" id="A0A1B7NA52">
    <property type="interactions" value="101"/>
</dbReference>
<evidence type="ECO:0000256" key="4">
    <source>
        <dbReference type="PROSITE-ProRule" id="PRU00192"/>
    </source>
</evidence>
<proteinExistence type="predicted"/>
<dbReference type="PROSITE" id="PS51741">
    <property type="entry name" value="F_BAR"/>
    <property type="match status" value="1"/>
</dbReference>
<dbReference type="SMART" id="SM00055">
    <property type="entry name" value="FCH"/>
    <property type="match status" value="1"/>
</dbReference>
<dbReference type="PROSITE" id="PS00479">
    <property type="entry name" value="ZF_DAG_PE_1"/>
    <property type="match status" value="1"/>
</dbReference>
<evidence type="ECO:0008006" key="13">
    <source>
        <dbReference type="Google" id="ProtNLM"/>
    </source>
</evidence>
<dbReference type="PROSITE" id="PS50081">
    <property type="entry name" value="ZF_DAG_PE_2"/>
    <property type="match status" value="1"/>
</dbReference>
<dbReference type="Pfam" id="PF00611">
    <property type="entry name" value="FCH"/>
    <property type="match status" value="1"/>
</dbReference>
<feature type="domain" description="F-BAR" evidence="10">
    <location>
        <begin position="1"/>
        <end position="278"/>
    </location>
</feature>
<evidence type="ECO:0000313" key="11">
    <source>
        <dbReference type="EMBL" id="OAX41743.1"/>
    </source>
</evidence>